<evidence type="ECO:0000313" key="4">
    <source>
        <dbReference type="Proteomes" id="UP000000447"/>
    </source>
</evidence>
<dbReference type="PANTHER" id="PTHR46797">
    <property type="entry name" value="HTH-TYPE TRANSCRIPTIONAL REGULATOR"/>
    <property type="match status" value="1"/>
</dbReference>
<dbReference type="STRING" id="309801.trd_0515"/>
<dbReference type="RefSeq" id="WP_012641919.1">
    <property type="nucleotide sequence ID" value="NC_011959.1"/>
</dbReference>
<dbReference type="InterPro" id="IPR050807">
    <property type="entry name" value="TransReg_Diox_bact_type"/>
</dbReference>
<feature type="domain" description="HTH cro/C1-type" evidence="2">
    <location>
        <begin position="13"/>
        <end position="67"/>
    </location>
</feature>
<dbReference type="InterPro" id="IPR001387">
    <property type="entry name" value="Cro/C1-type_HTH"/>
</dbReference>
<protein>
    <submittedName>
        <fullName evidence="3">Possible DNA binding protein</fullName>
    </submittedName>
</protein>
<gene>
    <name evidence="3" type="ordered locus">trd_0515</name>
</gene>
<dbReference type="GO" id="GO:0003700">
    <property type="term" value="F:DNA-binding transcription factor activity"/>
    <property type="evidence" value="ECO:0007669"/>
    <property type="project" value="TreeGrafter"/>
</dbReference>
<dbReference type="InterPro" id="IPR010982">
    <property type="entry name" value="Lambda_DNA-bd_dom_sf"/>
</dbReference>
<dbReference type="eggNOG" id="COG3655">
    <property type="taxonomic scope" value="Bacteria"/>
</dbReference>
<dbReference type="Gene3D" id="1.10.260.40">
    <property type="entry name" value="lambda repressor-like DNA-binding domains"/>
    <property type="match status" value="1"/>
</dbReference>
<organism evidence="3 4">
    <name type="scientific">Thermomicrobium roseum (strain ATCC 27502 / DSM 5159 / P-2)</name>
    <dbReference type="NCBI Taxonomy" id="309801"/>
    <lineage>
        <taxon>Bacteria</taxon>
        <taxon>Pseudomonadati</taxon>
        <taxon>Thermomicrobiota</taxon>
        <taxon>Thermomicrobia</taxon>
        <taxon>Thermomicrobiales</taxon>
        <taxon>Thermomicrobiaceae</taxon>
        <taxon>Thermomicrobium</taxon>
    </lineage>
</organism>
<dbReference type="GO" id="GO:0005829">
    <property type="term" value="C:cytosol"/>
    <property type="evidence" value="ECO:0007669"/>
    <property type="project" value="TreeGrafter"/>
</dbReference>
<dbReference type="SMART" id="SM00530">
    <property type="entry name" value="HTH_XRE"/>
    <property type="match status" value="1"/>
</dbReference>
<evidence type="ECO:0000313" key="3">
    <source>
        <dbReference type="EMBL" id="ACM06182.1"/>
    </source>
</evidence>
<proteinExistence type="predicted"/>
<dbReference type="CDD" id="cd00093">
    <property type="entry name" value="HTH_XRE"/>
    <property type="match status" value="1"/>
</dbReference>
<keyword evidence="4" id="KW-1185">Reference proteome</keyword>
<dbReference type="AlphaFoldDB" id="B9KYG9"/>
<dbReference type="GO" id="GO:0003677">
    <property type="term" value="F:DNA binding"/>
    <property type="evidence" value="ECO:0007669"/>
    <property type="project" value="UniProtKB-KW"/>
</dbReference>
<dbReference type="PROSITE" id="PS50943">
    <property type="entry name" value="HTH_CROC1"/>
    <property type="match status" value="1"/>
</dbReference>
<dbReference type="HOGENOM" id="CLU_066192_17_5_0"/>
<reference evidence="3 4" key="1">
    <citation type="journal article" date="2009" name="PLoS ONE">
        <title>Complete genome sequence of the aerobic CO-oxidizing thermophile Thermomicrobium roseum.</title>
        <authorList>
            <person name="Wu D."/>
            <person name="Raymond J."/>
            <person name="Wu M."/>
            <person name="Chatterji S."/>
            <person name="Ren Q."/>
            <person name="Graham J.E."/>
            <person name="Bryant D.A."/>
            <person name="Robb F."/>
            <person name="Colman A."/>
            <person name="Tallon L.J."/>
            <person name="Badger J.H."/>
            <person name="Madupu R."/>
            <person name="Ward N.L."/>
            <person name="Eisen J.A."/>
        </authorList>
    </citation>
    <scope>NUCLEOTIDE SEQUENCE [LARGE SCALE GENOMIC DNA]</scope>
    <source>
        <strain evidence="4">ATCC 27502 / DSM 5159 / P-2</strain>
    </source>
</reference>
<dbReference type="Pfam" id="PF01381">
    <property type="entry name" value="HTH_3"/>
    <property type="match status" value="1"/>
</dbReference>
<dbReference type="Proteomes" id="UP000000447">
    <property type="component" value="Chromosome"/>
</dbReference>
<keyword evidence="1" id="KW-0238">DNA-binding</keyword>
<name>B9KYG9_THERP</name>
<dbReference type="SUPFAM" id="SSF47413">
    <property type="entry name" value="lambda repressor-like DNA-binding domains"/>
    <property type="match status" value="1"/>
</dbReference>
<evidence type="ECO:0000259" key="2">
    <source>
        <dbReference type="PROSITE" id="PS50943"/>
    </source>
</evidence>
<evidence type="ECO:0000256" key="1">
    <source>
        <dbReference type="ARBA" id="ARBA00023125"/>
    </source>
</evidence>
<sequence>MRRDVVRTIAELLTDLRARRGWPLRELAQRSGLSIAYLSELERGRKLPTLEALDQLAAAFDCNLAAFLRLLADRLEEPTTEVRHDAEFQDLDPAERSELACYAEYLRWRRSHCVQR</sequence>
<dbReference type="EMBL" id="CP001275">
    <property type="protein sequence ID" value="ACM06182.1"/>
    <property type="molecule type" value="Genomic_DNA"/>
</dbReference>
<dbReference type="KEGG" id="tro:trd_0515"/>
<accession>B9KYG9</accession>
<dbReference type="PANTHER" id="PTHR46797:SF1">
    <property type="entry name" value="METHYLPHOSPHONATE SYNTHASE"/>
    <property type="match status" value="1"/>
</dbReference>